<organism evidence="3 4">
    <name type="scientific">Urbifossiella limnaea</name>
    <dbReference type="NCBI Taxonomy" id="2528023"/>
    <lineage>
        <taxon>Bacteria</taxon>
        <taxon>Pseudomonadati</taxon>
        <taxon>Planctomycetota</taxon>
        <taxon>Planctomycetia</taxon>
        <taxon>Gemmatales</taxon>
        <taxon>Gemmataceae</taxon>
        <taxon>Urbifossiella</taxon>
    </lineage>
</organism>
<feature type="domain" description="Transposase IS66 C-terminal" evidence="2">
    <location>
        <begin position="225"/>
        <end position="260"/>
    </location>
</feature>
<dbReference type="InterPro" id="IPR039552">
    <property type="entry name" value="IS66_C"/>
</dbReference>
<evidence type="ECO:0000259" key="2">
    <source>
        <dbReference type="Pfam" id="PF13817"/>
    </source>
</evidence>
<dbReference type="AlphaFoldDB" id="A0A517XQN1"/>
<dbReference type="PANTHER" id="PTHR33678">
    <property type="entry name" value="BLL1576 PROTEIN"/>
    <property type="match status" value="1"/>
</dbReference>
<dbReference type="NCBIfam" id="NF033517">
    <property type="entry name" value="transpos_IS66"/>
    <property type="match status" value="1"/>
</dbReference>
<dbReference type="KEGG" id="uli:ETAA1_17550"/>
<dbReference type="Pfam" id="PF13817">
    <property type="entry name" value="DDE_Tnp_IS66_C"/>
    <property type="match status" value="1"/>
</dbReference>
<dbReference type="OrthoDB" id="227350at2"/>
<dbReference type="InterPro" id="IPR052344">
    <property type="entry name" value="Transposase-related"/>
</dbReference>
<gene>
    <name evidence="3" type="ORF">ETAA1_17550</name>
</gene>
<evidence type="ECO:0000259" key="1">
    <source>
        <dbReference type="Pfam" id="PF03050"/>
    </source>
</evidence>
<feature type="domain" description="Transposase IS66 central" evidence="1">
    <location>
        <begin position="4"/>
        <end position="217"/>
    </location>
</feature>
<sequence>MIVRLKASFAIHTDESPVRLLQPRRTAYAWLYLGDAANPYTLFDFTPGRGEEYPAAFLSGYAGFVHADGYAGYNPIHGSGSRHLGCWAHVRRKFVEARTNNAAKASEALAYIRTLYAVEQEIRDEKLTGDAVVSRRQTRAGPILRKLGAWLDAEQRTALPKSPFGQAVSYALNLWPTLGRYLNDARFTIDNNVAERTVRPLAIGRKNWLFVGGDGGLTSASVLMSLCASAKRHTLDPWAYLTDVLTQLTAKPADVTHLLPDAWAKQHLPASH</sequence>
<accession>A0A517XQN1</accession>
<dbReference type="EMBL" id="CP036273">
    <property type="protein sequence ID" value="QDU19817.1"/>
    <property type="molecule type" value="Genomic_DNA"/>
</dbReference>
<dbReference type="PANTHER" id="PTHR33678:SF1">
    <property type="entry name" value="BLL1576 PROTEIN"/>
    <property type="match status" value="1"/>
</dbReference>
<dbReference type="Proteomes" id="UP000319576">
    <property type="component" value="Chromosome"/>
</dbReference>
<keyword evidence="4" id="KW-1185">Reference proteome</keyword>
<reference evidence="3 4" key="1">
    <citation type="submission" date="2019-02" db="EMBL/GenBank/DDBJ databases">
        <title>Deep-cultivation of Planctomycetes and their phenomic and genomic characterization uncovers novel biology.</title>
        <authorList>
            <person name="Wiegand S."/>
            <person name="Jogler M."/>
            <person name="Boedeker C."/>
            <person name="Pinto D."/>
            <person name="Vollmers J."/>
            <person name="Rivas-Marin E."/>
            <person name="Kohn T."/>
            <person name="Peeters S.H."/>
            <person name="Heuer A."/>
            <person name="Rast P."/>
            <person name="Oberbeckmann S."/>
            <person name="Bunk B."/>
            <person name="Jeske O."/>
            <person name="Meyerdierks A."/>
            <person name="Storesund J.E."/>
            <person name="Kallscheuer N."/>
            <person name="Luecker S."/>
            <person name="Lage O.M."/>
            <person name="Pohl T."/>
            <person name="Merkel B.J."/>
            <person name="Hornburger P."/>
            <person name="Mueller R.-W."/>
            <person name="Bruemmer F."/>
            <person name="Labrenz M."/>
            <person name="Spormann A.M."/>
            <person name="Op den Camp H."/>
            <person name="Overmann J."/>
            <person name="Amann R."/>
            <person name="Jetten M.S.M."/>
            <person name="Mascher T."/>
            <person name="Medema M.H."/>
            <person name="Devos D.P."/>
            <person name="Kaster A.-K."/>
            <person name="Ovreas L."/>
            <person name="Rohde M."/>
            <person name="Galperin M.Y."/>
            <person name="Jogler C."/>
        </authorList>
    </citation>
    <scope>NUCLEOTIDE SEQUENCE [LARGE SCALE GENOMIC DNA]</scope>
    <source>
        <strain evidence="3 4">ETA_A1</strain>
    </source>
</reference>
<dbReference type="Pfam" id="PF03050">
    <property type="entry name" value="DDE_Tnp_IS66"/>
    <property type="match status" value="1"/>
</dbReference>
<evidence type="ECO:0000313" key="4">
    <source>
        <dbReference type="Proteomes" id="UP000319576"/>
    </source>
</evidence>
<evidence type="ECO:0000313" key="3">
    <source>
        <dbReference type="EMBL" id="QDU19817.1"/>
    </source>
</evidence>
<proteinExistence type="predicted"/>
<dbReference type="InterPro" id="IPR004291">
    <property type="entry name" value="Transposase_IS66_central"/>
</dbReference>
<name>A0A517XQN1_9BACT</name>
<protein>
    <submittedName>
        <fullName evidence="3">Transposase IS66 family protein</fullName>
    </submittedName>
</protein>